<dbReference type="InterPro" id="IPR036291">
    <property type="entry name" value="NAD(P)-bd_dom_sf"/>
</dbReference>
<dbReference type="KEGG" id="mets:DK389_26945"/>
<dbReference type="PROSITE" id="PS00061">
    <property type="entry name" value="ADH_SHORT"/>
    <property type="match status" value="1"/>
</dbReference>
<dbReference type="PANTHER" id="PTHR42760">
    <property type="entry name" value="SHORT-CHAIN DEHYDROGENASES/REDUCTASES FAMILY MEMBER"/>
    <property type="match status" value="1"/>
</dbReference>
<dbReference type="CDD" id="cd05233">
    <property type="entry name" value="SDR_c"/>
    <property type="match status" value="1"/>
</dbReference>
<keyword evidence="4" id="KW-1185">Reference proteome</keyword>
<dbReference type="GO" id="GO:0016616">
    <property type="term" value="F:oxidoreductase activity, acting on the CH-OH group of donors, NAD or NADP as acceptor"/>
    <property type="evidence" value="ECO:0007669"/>
    <property type="project" value="TreeGrafter"/>
</dbReference>
<reference evidence="4" key="1">
    <citation type="submission" date="2018-05" db="EMBL/GenBank/DDBJ databases">
        <title>Complete Genome Sequence of Methylobacterium sp. 17SD2-17.</title>
        <authorList>
            <person name="Srinivasan S."/>
        </authorList>
    </citation>
    <scope>NUCLEOTIDE SEQUENCE [LARGE SCALE GENOMIC DNA]</scope>
    <source>
        <strain evidence="4">17SD2-17</strain>
    </source>
</reference>
<dbReference type="PRINTS" id="PR00081">
    <property type="entry name" value="GDHRDH"/>
</dbReference>
<dbReference type="Pfam" id="PF13561">
    <property type="entry name" value="adh_short_C2"/>
    <property type="match status" value="1"/>
</dbReference>
<sequence>MSSLSGRVALVTGGSRGIGAAIAKRLGQEGASVAITYASSKEKAESVARSIEAFGVRAVTIQADARAPDAVRRAVRTTAEKLGSLDILVNNAGIGRNGTIQDWSVDDFDMMLNINIRAVFVASQEAVRFMKPGGRIINIGSIGSEYMPIEGGSVYAATKGAIAGLTRGWARDLGPAGITVNNVQPGRIDTDMTPADGPLASRIRGSIALQRYGCPEEVAGLVAFLAGPEGSFITGANLRVDGGASV</sequence>
<dbReference type="PANTHER" id="PTHR42760:SF50">
    <property type="entry name" value="SHORT-CHAIN DEHYDROGENASE-RELATED"/>
    <property type="match status" value="1"/>
</dbReference>
<dbReference type="EMBL" id="CP029550">
    <property type="protein sequence ID" value="AWN43478.1"/>
    <property type="molecule type" value="Genomic_DNA"/>
</dbReference>
<name>A0A2U8WD12_9HYPH</name>
<dbReference type="Proteomes" id="UP000245926">
    <property type="component" value="Chromosome"/>
</dbReference>
<feature type="domain" description="Ketoreductase" evidence="2">
    <location>
        <begin position="7"/>
        <end position="186"/>
    </location>
</feature>
<dbReference type="InterPro" id="IPR002347">
    <property type="entry name" value="SDR_fam"/>
</dbReference>
<dbReference type="OrthoDB" id="154414at2"/>
<dbReference type="SMART" id="SM00822">
    <property type="entry name" value="PKS_KR"/>
    <property type="match status" value="1"/>
</dbReference>
<organism evidence="3 4">
    <name type="scientific">Methylobacterium durans</name>
    <dbReference type="NCBI Taxonomy" id="2202825"/>
    <lineage>
        <taxon>Bacteria</taxon>
        <taxon>Pseudomonadati</taxon>
        <taxon>Pseudomonadota</taxon>
        <taxon>Alphaproteobacteria</taxon>
        <taxon>Hyphomicrobiales</taxon>
        <taxon>Methylobacteriaceae</taxon>
        <taxon>Methylobacterium</taxon>
    </lineage>
</organism>
<protein>
    <submittedName>
        <fullName evidence="3">Oxidoreductase</fullName>
    </submittedName>
</protein>
<dbReference type="SUPFAM" id="SSF51735">
    <property type="entry name" value="NAD(P)-binding Rossmann-fold domains"/>
    <property type="match status" value="1"/>
</dbReference>
<comment type="similarity">
    <text evidence="1">Belongs to the short-chain dehydrogenases/reductases (SDR) family.</text>
</comment>
<evidence type="ECO:0000313" key="3">
    <source>
        <dbReference type="EMBL" id="AWN43478.1"/>
    </source>
</evidence>
<dbReference type="AlphaFoldDB" id="A0A2U8WD12"/>
<accession>A0A2U8WD12</accession>
<dbReference type="FunFam" id="3.40.50.720:FF:000084">
    <property type="entry name" value="Short-chain dehydrogenase reductase"/>
    <property type="match status" value="1"/>
</dbReference>
<dbReference type="InterPro" id="IPR020904">
    <property type="entry name" value="Sc_DH/Rdtase_CS"/>
</dbReference>
<gene>
    <name evidence="3" type="ORF">DK389_26945</name>
</gene>
<dbReference type="PRINTS" id="PR00080">
    <property type="entry name" value="SDRFAMILY"/>
</dbReference>
<evidence type="ECO:0000313" key="4">
    <source>
        <dbReference type="Proteomes" id="UP000245926"/>
    </source>
</evidence>
<dbReference type="Gene3D" id="3.40.50.720">
    <property type="entry name" value="NAD(P)-binding Rossmann-like Domain"/>
    <property type="match status" value="1"/>
</dbReference>
<dbReference type="InterPro" id="IPR057326">
    <property type="entry name" value="KR_dom"/>
</dbReference>
<proteinExistence type="inferred from homology"/>
<evidence type="ECO:0000256" key="1">
    <source>
        <dbReference type="ARBA" id="ARBA00006484"/>
    </source>
</evidence>
<evidence type="ECO:0000259" key="2">
    <source>
        <dbReference type="SMART" id="SM00822"/>
    </source>
</evidence>
<dbReference type="RefSeq" id="WP_109894313.1">
    <property type="nucleotide sequence ID" value="NZ_CP029550.1"/>
</dbReference>